<gene>
    <name evidence="2" type="ORF">CNP70_15465</name>
</gene>
<dbReference type="AlphaFoldDB" id="A0A5Y3Y5M4"/>
<dbReference type="InterPro" id="IPR006441">
    <property type="entry name" value="Phage_P2_GpN"/>
</dbReference>
<sequence>MVKQITYGVSGGLPEKTYQGNDNYLSATQMTDIYTTALADIWGERNRDGFYGRMGDNEPLLRQEILSSSWMMQEISHIPVLYDQGQAFTMGSNTLCSGRKDGKRFINRVPFRGTAYRLTDTETCASVTYQDLTSLLNFAGAEFFIKTLQELFYSSVSLDILRTGFNGTHAAVNTDPEKYPMGGDINTGWHETARKYNSGSQIITDNFTLGAGGDFSNIDELAQHVINEKIPQPLRERPDLVVLVGYELAAHDRARLFSDADKKVTLSGMERMQSQVAGRFAFIPPFMPGKRLTVTTLANLQVMTGIGTQRLKVGWNDDTKTFDHYYIRTEAYALGDPLMYAATDESAVTLTKAGVADKQPEANTPPVEVADTPEAAD</sequence>
<organism evidence="2">
    <name type="scientific">Salmonella enterica</name>
    <name type="common">Salmonella choleraesuis</name>
    <dbReference type="NCBI Taxonomy" id="28901"/>
    <lineage>
        <taxon>Bacteria</taxon>
        <taxon>Pseudomonadati</taxon>
        <taxon>Pseudomonadota</taxon>
        <taxon>Gammaproteobacteria</taxon>
        <taxon>Enterobacterales</taxon>
        <taxon>Enterobacteriaceae</taxon>
        <taxon>Salmonella</taxon>
    </lineage>
</organism>
<evidence type="ECO:0000313" key="2">
    <source>
        <dbReference type="EMBL" id="EBT6290893.1"/>
    </source>
</evidence>
<proteinExistence type="predicted"/>
<protein>
    <submittedName>
        <fullName evidence="2">P2 family phage major capsid protein</fullName>
    </submittedName>
</protein>
<name>A0A5Y3Y5M4_SALER</name>
<feature type="region of interest" description="Disordered" evidence="1">
    <location>
        <begin position="354"/>
        <end position="377"/>
    </location>
</feature>
<reference evidence="2" key="1">
    <citation type="submission" date="2018-07" db="EMBL/GenBank/DDBJ databases">
        <authorList>
            <consortium name="PulseNet: The National Subtyping Network for Foodborne Disease Surveillance"/>
            <person name="Tarr C.L."/>
            <person name="Trees E."/>
            <person name="Katz L.S."/>
            <person name="Carleton-Romer H.A."/>
            <person name="Stroika S."/>
            <person name="Kucerova Z."/>
            <person name="Roache K.F."/>
            <person name="Sabol A.L."/>
            <person name="Besser J."/>
            <person name="Gerner-Smidt P."/>
        </authorList>
    </citation>
    <scope>NUCLEOTIDE SEQUENCE</scope>
    <source>
        <strain evidence="2">PNUSAS023047</strain>
    </source>
</reference>
<accession>A0A5Y3Y5M4</accession>
<dbReference type="Pfam" id="PF05125">
    <property type="entry name" value="Phage_cap_P2"/>
    <property type="match status" value="1"/>
</dbReference>
<dbReference type="EMBL" id="AAGZJS010000016">
    <property type="protein sequence ID" value="EBT6290893.1"/>
    <property type="molecule type" value="Genomic_DNA"/>
</dbReference>
<comment type="caution">
    <text evidence="2">The sequence shown here is derived from an EMBL/GenBank/DDBJ whole genome shotgun (WGS) entry which is preliminary data.</text>
</comment>
<evidence type="ECO:0000256" key="1">
    <source>
        <dbReference type="SAM" id="MobiDB-lite"/>
    </source>
</evidence>